<protein>
    <submittedName>
        <fullName evidence="4">Uncharacterized protein</fullName>
    </submittedName>
</protein>
<dbReference type="EMBL" id="UINC01000932">
    <property type="protein sequence ID" value="SUZ64366.1"/>
    <property type="molecule type" value="Genomic_DNA"/>
</dbReference>
<dbReference type="InterPro" id="IPR050559">
    <property type="entry name" value="P-Pant_transferase_sf"/>
</dbReference>
<evidence type="ECO:0000259" key="3">
    <source>
        <dbReference type="Pfam" id="PF22624"/>
    </source>
</evidence>
<dbReference type="Pfam" id="PF22624">
    <property type="entry name" value="AASDHPPT_N"/>
    <property type="match status" value="1"/>
</dbReference>
<accession>A0A381PBM9</accession>
<name>A0A381PBM9_9ZZZZ</name>
<dbReference type="SUPFAM" id="SSF56214">
    <property type="entry name" value="4'-phosphopantetheinyl transferase"/>
    <property type="match status" value="2"/>
</dbReference>
<keyword evidence="1" id="KW-0808">Transferase</keyword>
<evidence type="ECO:0000313" key="4">
    <source>
        <dbReference type="EMBL" id="SUZ64366.1"/>
    </source>
</evidence>
<dbReference type="PANTHER" id="PTHR12215:SF10">
    <property type="entry name" value="L-AMINOADIPATE-SEMIALDEHYDE DEHYDROGENASE-PHOSPHOPANTETHEINYL TRANSFERASE"/>
    <property type="match status" value="1"/>
</dbReference>
<evidence type="ECO:0000259" key="2">
    <source>
        <dbReference type="Pfam" id="PF01648"/>
    </source>
</evidence>
<sequence>MLTLDKSEIHLWYADQAEFNGKELESLFLHWLNTGEYDRYQRYYFDRHRNRLLLSRMLIRSVLSRYSDVAPTSWRFRENPHGKPTIDPAQQNYPLYFNISHSGDRIVLATGRHEFLGIDIECNDKSRRILQIANRYFSMGELEALQVLPATQQLTRFYDLWTLKEAYIKARGLGLSIPLRRCSFDFLAHQRLSVGFDSELADDPASWQFWQIDTQGSFTLSLASKFEKQKITKLRAYQLYESEKWESVDVSVLRY</sequence>
<dbReference type="Gene3D" id="3.90.470.20">
    <property type="entry name" value="4'-phosphopantetheinyl transferase domain"/>
    <property type="match status" value="2"/>
</dbReference>
<evidence type="ECO:0000256" key="1">
    <source>
        <dbReference type="ARBA" id="ARBA00022679"/>
    </source>
</evidence>
<dbReference type="Pfam" id="PF01648">
    <property type="entry name" value="ACPS"/>
    <property type="match status" value="1"/>
</dbReference>
<feature type="domain" description="4'-phosphopantetheinyl transferase N-terminal" evidence="3">
    <location>
        <begin position="28"/>
        <end position="110"/>
    </location>
</feature>
<dbReference type="InterPro" id="IPR008278">
    <property type="entry name" value="4-PPantetheinyl_Trfase_dom"/>
</dbReference>
<reference evidence="4" key="1">
    <citation type="submission" date="2018-05" db="EMBL/GenBank/DDBJ databases">
        <authorList>
            <person name="Lanie J.A."/>
            <person name="Ng W.-L."/>
            <person name="Kazmierczak K.M."/>
            <person name="Andrzejewski T.M."/>
            <person name="Davidsen T.M."/>
            <person name="Wayne K.J."/>
            <person name="Tettelin H."/>
            <person name="Glass J.I."/>
            <person name="Rusch D."/>
            <person name="Podicherti R."/>
            <person name="Tsui H.-C.T."/>
            <person name="Winkler M.E."/>
        </authorList>
    </citation>
    <scope>NUCLEOTIDE SEQUENCE</scope>
</reference>
<dbReference type="GO" id="GO:0005829">
    <property type="term" value="C:cytosol"/>
    <property type="evidence" value="ECO:0007669"/>
    <property type="project" value="TreeGrafter"/>
</dbReference>
<dbReference type="InterPro" id="IPR037143">
    <property type="entry name" value="4-PPantetheinyl_Trfase_dom_sf"/>
</dbReference>
<organism evidence="4">
    <name type="scientific">marine metagenome</name>
    <dbReference type="NCBI Taxonomy" id="408172"/>
    <lineage>
        <taxon>unclassified sequences</taxon>
        <taxon>metagenomes</taxon>
        <taxon>ecological metagenomes</taxon>
    </lineage>
</organism>
<dbReference type="InterPro" id="IPR055066">
    <property type="entry name" value="AASDHPPT_N"/>
</dbReference>
<proteinExistence type="predicted"/>
<gene>
    <name evidence="4" type="ORF">METZ01_LOCUS17220</name>
</gene>
<dbReference type="AlphaFoldDB" id="A0A381PBM9"/>
<dbReference type="GO" id="GO:0000287">
    <property type="term" value="F:magnesium ion binding"/>
    <property type="evidence" value="ECO:0007669"/>
    <property type="project" value="InterPro"/>
</dbReference>
<dbReference type="GO" id="GO:0008897">
    <property type="term" value="F:holo-[acyl-carrier-protein] synthase activity"/>
    <property type="evidence" value="ECO:0007669"/>
    <property type="project" value="InterPro"/>
</dbReference>
<feature type="domain" description="4'-phosphopantetheinyl transferase" evidence="2">
    <location>
        <begin position="116"/>
        <end position="220"/>
    </location>
</feature>
<dbReference type="GO" id="GO:0019878">
    <property type="term" value="P:lysine biosynthetic process via aminoadipic acid"/>
    <property type="evidence" value="ECO:0007669"/>
    <property type="project" value="TreeGrafter"/>
</dbReference>
<dbReference type="PANTHER" id="PTHR12215">
    <property type="entry name" value="PHOSPHOPANTETHEINE TRANSFERASE"/>
    <property type="match status" value="1"/>
</dbReference>